<sequence>MIDRVIINVNDKVYSFMNPLLLDQTERSYFSNDGTVNKLAVIVPYNKDFINDILIKSNKTFKMIKPSTTILSLNGISVYNFVINSIQYDSVNLVLKMVCPS</sequence>
<organism evidence="1">
    <name type="scientific">Siphoviridae sp. ctWKa2</name>
    <dbReference type="NCBI Taxonomy" id="2825537"/>
    <lineage>
        <taxon>Viruses</taxon>
        <taxon>Duplodnaviria</taxon>
        <taxon>Heunggongvirae</taxon>
        <taxon>Uroviricota</taxon>
        <taxon>Caudoviricetes</taxon>
    </lineage>
</organism>
<name>A0A8S5PDP6_9CAUD</name>
<dbReference type="EMBL" id="BK015407">
    <property type="protein sequence ID" value="DAE05303.1"/>
    <property type="molecule type" value="Genomic_DNA"/>
</dbReference>
<reference evidence="1" key="1">
    <citation type="journal article" date="2021" name="Proc. Natl. Acad. Sci. U.S.A.">
        <title>A Catalog of Tens of Thousands of Viruses from Human Metagenomes Reveals Hidden Associations with Chronic Diseases.</title>
        <authorList>
            <person name="Tisza M.J."/>
            <person name="Buck C.B."/>
        </authorList>
    </citation>
    <scope>NUCLEOTIDE SEQUENCE</scope>
    <source>
        <strain evidence="1">CtWKa2</strain>
    </source>
</reference>
<protein>
    <submittedName>
        <fullName evidence="1">Uncharacterized protein</fullName>
    </submittedName>
</protein>
<evidence type="ECO:0000313" key="1">
    <source>
        <dbReference type="EMBL" id="DAE05303.1"/>
    </source>
</evidence>
<accession>A0A8S5PDP6</accession>
<proteinExistence type="predicted"/>